<organism evidence="1 2">
    <name type="scientific">Elysia marginata</name>
    <dbReference type="NCBI Taxonomy" id="1093978"/>
    <lineage>
        <taxon>Eukaryota</taxon>
        <taxon>Metazoa</taxon>
        <taxon>Spiralia</taxon>
        <taxon>Lophotrochozoa</taxon>
        <taxon>Mollusca</taxon>
        <taxon>Gastropoda</taxon>
        <taxon>Heterobranchia</taxon>
        <taxon>Euthyneura</taxon>
        <taxon>Panpulmonata</taxon>
        <taxon>Sacoglossa</taxon>
        <taxon>Placobranchoidea</taxon>
        <taxon>Plakobranchidae</taxon>
        <taxon>Elysia</taxon>
    </lineage>
</organism>
<proteinExistence type="predicted"/>
<reference evidence="1 2" key="1">
    <citation type="journal article" date="2021" name="Elife">
        <title>Chloroplast acquisition without the gene transfer in kleptoplastic sea slugs, Plakobranchus ocellatus.</title>
        <authorList>
            <person name="Maeda T."/>
            <person name="Takahashi S."/>
            <person name="Yoshida T."/>
            <person name="Shimamura S."/>
            <person name="Takaki Y."/>
            <person name="Nagai Y."/>
            <person name="Toyoda A."/>
            <person name="Suzuki Y."/>
            <person name="Arimoto A."/>
            <person name="Ishii H."/>
            <person name="Satoh N."/>
            <person name="Nishiyama T."/>
            <person name="Hasebe M."/>
            <person name="Maruyama T."/>
            <person name="Minagawa J."/>
            <person name="Obokata J."/>
            <person name="Shigenobu S."/>
        </authorList>
    </citation>
    <scope>NUCLEOTIDE SEQUENCE [LARGE SCALE GENOMIC DNA]</scope>
</reference>
<protein>
    <recommendedName>
        <fullName evidence="3">Secreted protein</fullName>
    </recommendedName>
</protein>
<evidence type="ECO:0000313" key="2">
    <source>
        <dbReference type="Proteomes" id="UP000762676"/>
    </source>
</evidence>
<name>A0AAV4II74_9GAST</name>
<dbReference type="AlphaFoldDB" id="A0AAV4II74"/>
<keyword evidence="2" id="KW-1185">Reference proteome</keyword>
<gene>
    <name evidence="1" type="ORF">ElyMa_003013200</name>
</gene>
<sequence>MTRLSNRVWDNTMLTLSTKMGVYQACVLSTLLCGSESSTLYSHQQRRLNALHTRKIRRLLSITWQNQVTNTKVLAQAGMPSLFAVLSKRRLR</sequence>
<dbReference type="PANTHER" id="PTHR47027">
    <property type="entry name" value="REVERSE TRANSCRIPTASE DOMAIN-CONTAINING PROTEIN"/>
    <property type="match status" value="1"/>
</dbReference>
<accession>A0AAV4II74</accession>
<dbReference type="PANTHER" id="PTHR47027:SF20">
    <property type="entry name" value="REVERSE TRANSCRIPTASE-LIKE PROTEIN WITH RNA-DIRECTED DNA POLYMERASE DOMAIN"/>
    <property type="match status" value="1"/>
</dbReference>
<comment type="caution">
    <text evidence="1">The sequence shown here is derived from an EMBL/GenBank/DDBJ whole genome shotgun (WGS) entry which is preliminary data.</text>
</comment>
<evidence type="ECO:0008006" key="3">
    <source>
        <dbReference type="Google" id="ProtNLM"/>
    </source>
</evidence>
<dbReference type="Proteomes" id="UP000762676">
    <property type="component" value="Unassembled WGS sequence"/>
</dbReference>
<dbReference type="EMBL" id="BMAT01006216">
    <property type="protein sequence ID" value="GFS08396.1"/>
    <property type="molecule type" value="Genomic_DNA"/>
</dbReference>
<evidence type="ECO:0000313" key="1">
    <source>
        <dbReference type="EMBL" id="GFS08396.1"/>
    </source>
</evidence>